<keyword evidence="4 5" id="KW-0274">FAD</keyword>
<evidence type="ECO:0000256" key="3">
    <source>
        <dbReference type="ARBA" id="ARBA00022630"/>
    </source>
</evidence>
<feature type="binding site" evidence="5">
    <location>
        <position position="87"/>
    </location>
    <ligand>
        <name>FAD</name>
        <dbReference type="ChEBI" id="CHEBI:57692"/>
    </ligand>
</feature>
<dbReference type="Proteomes" id="UP000478183">
    <property type="component" value="Unassembled WGS sequence"/>
</dbReference>
<evidence type="ECO:0000256" key="2">
    <source>
        <dbReference type="ARBA" id="ARBA00010790"/>
    </source>
</evidence>
<feature type="binding site" evidence="5">
    <location>
        <position position="222"/>
    </location>
    <ligand>
        <name>FAD</name>
        <dbReference type="ChEBI" id="CHEBI:57692"/>
    </ligand>
</feature>
<dbReference type="InterPro" id="IPR007867">
    <property type="entry name" value="GMC_OxRtase_C"/>
</dbReference>
<dbReference type="OrthoDB" id="9785276at2"/>
<dbReference type="SUPFAM" id="SSF54373">
    <property type="entry name" value="FAD-linked reductases, C-terminal domain"/>
    <property type="match status" value="1"/>
</dbReference>
<feature type="domain" description="Glucose-methanol-choline oxidoreductase N-terminal" evidence="7">
    <location>
        <begin position="85"/>
        <end position="108"/>
    </location>
</feature>
<dbReference type="GO" id="GO:0016614">
    <property type="term" value="F:oxidoreductase activity, acting on CH-OH group of donors"/>
    <property type="evidence" value="ECO:0007669"/>
    <property type="project" value="InterPro"/>
</dbReference>
<proteinExistence type="inferred from homology"/>
<comment type="similarity">
    <text evidence="2 6">Belongs to the GMC oxidoreductase family.</text>
</comment>
<protein>
    <submittedName>
        <fullName evidence="9">Choline dehydrogenase</fullName>
    </submittedName>
</protein>
<dbReference type="InterPro" id="IPR036188">
    <property type="entry name" value="FAD/NAD-bd_sf"/>
</dbReference>
<dbReference type="SUPFAM" id="SSF51905">
    <property type="entry name" value="FAD/NAD(P)-binding domain"/>
    <property type="match status" value="1"/>
</dbReference>
<feature type="domain" description="Glucose-methanol-choline oxidoreductase N-terminal" evidence="8">
    <location>
        <begin position="258"/>
        <end position="272"/>
    </location>
</feature>
<dbReference type="AlphaFoldDB" id="A0A6L6JG64"/>
<sequence length="551" mass="60572">MTQAFEVADYVVVGAGSAGCVVANRLSADPAIRVTLLEAGRRDSSPWIHIPVGYFRTMHNPDFDWCYSTEPDPGIAGRSIHWPRGKVLGGSSSLNGLLYVRGQRQDYDHWAQMGNRGWSWSEVGPIFEELETFQRGEGEGRGTEGALQVSDPRLRRRICELWIEAAKAQGIPYNPDYNGAVQDGVGHFQLTVDKGRRCSSAKAFLTPIRDRQNLQIVTEAQVMRVVIENGRAIGVEIARPDGNRQIIRAAREVILCAGAIGSPQLLMLSGVGDAQHLTAHGIRVARHSPEVGRNLQDHLQARLVFKCREATLNDEVRSIFNKARIGLEYALFRTGPMTMAASLVFGFLRTRPDLATPDIQFHIQPWSADSPGEGVHPFSAFTQSVCQLRPESRGTITLRSADARDAPLIQPNYLSARTDCDTIVAGIEIARQIARTAPLREAISQEFRPAPDVQGYDETLDWARQNSTTIYHPTSTCRMGDDDRSVVDPRLQVRGIDGLRIADCSIMPEIVSGNTNAPAMMIGAKLARMVIEDRAASQSSHAISSSLDKVA</sequence>
<gene>
    <name evidence="9" type="ORF">GL286_18620</name>
</gene>
<evidence type="ECO:0000256" key="4">
    <source>
        <dbReference type="ARBA" id="ARBA00022827"/>
    </source>
</evidence>
<dbReference type="PIRSF" id="PIRSF000137">
    <property type="entry name" value="Alcohol_oxidase"/>
    <property type="match status" value="1"/>
</dbReference>
<dbReference type="GO" id="GO:0050660">
    <property type="term" value="F:flavin adenine dinucleotide binding"/>
    <property type="evidence" value="ECO:0007669"/>
    <property type="project" value="InterPro"/>
</dbReference>
<dbReference type="Pfam" id="PF05199">
    <property type="entry name" value="GMC_oxred_C"/>
    <property type="match status" value="1"/>
</dbReference>
<evidence type="ECO:0000256" key="5">
    <source>
        <dbReference type="PIRSR" id="PIRSR000137-2"/>
    </source>
</evidence>
<dbReference type="PANTHER" id="PTHR11552:SF147">
    <property type="entry name" value="CHOLINE DEHYDROGENASE, MITOCHONDRIAL"/>
    <property type="match status" value="1"/>
</dbReference>
<dbReference type="Pfam" id="PF00732">
    <property type="entry name" value="GMC_oxred_N"/>
    <property type="match status" value="1"/>
</dbReference>
<comment type="cofactor">
    <cofactor evidence="1 5">
        <name>FAD</name>
        <dbReference type="ChEBI" id="CHEBI:57692"/>
    </cofactor>
</comment>
<keyword evidence="10" id="KW-1185">Reference proteome</keyword>
<evidence type="ECO:0000259" key="7">
    <source>
        <dbReference type="PROSITE" id="PS00623"/>
    </source>
</evidence>
<keyword evidence="3 6" id="KW-0285">Flavoprotein</keyword>
<evidence type="ECO:0000313" key="9">
    <source>
        <dbReference type="EMBL" id="MTH79729.1"/>
    </source>
</evidence>
<dbReference type="InterPro" id="IPR000172">
    <property type="entry name" value="GMC_OxRdtase_N"/>
</dbReference>
<evidence type="ECO:0000259" key="8">
    <source>
        <dbReference type="PROSITE" id="PS00624"/>
    </source>
</evidence>
<evidence type="ECO:0000313" key="10">
    <source>
        <dbReference type="Proteomes" id="UP000478183"/>
    </source>
</evidence>
<organism evidence="9 10">
    <name type="scientific">Paracoccus aestuariivivens</name>
    <dbReference type="NCBI Taxonomy" id="1820333"/>
    <lineage>
        <taxon>Bacteria</taxon>
        <taxon>Pseudomonadati</taxon>
        <taxon>Pseudomonadota</taxon>
        <taxon>Alphaproteobacteria</taxon>
        <taxon>Rhodobacterales</taxon>
        <taxon>Paracoccaceae</taxon>
        <taxon>Paracoccus</taxon>
    </lineage>
</organism>
<reference evidence="9 10" key="1">
    <citation type="submission" date="2019-11" db="EMBL/GenBank/DDBJ databases">
        <authorList>
            <person name="Dong K."/>
        </authorList>
    </citation>
    <scope>NUCLEOTIDE SEQUENCE [LARGE SCALE GENOMIC DNA]</scope>
    <source>
        <strain evidence="9 10">NBRC 111993</strain>
    </source>
</reference>
<evidence type="ECO:0000256" key="1">
    <source>
        <dbReference type="ARBA" id="ARBA00001974"/>
    </source>
</evidence>
<evidence type="ECO:0000256" key="6">
    <source>
        <dbReference type="RuleBase" id="RU003968"/>
    </source>
</evidence>
<dbReference type="EMBL" id="WMIE01000019">
    <property type="protein sequence ID" value="MTH79729.1"/>
    <property type="molecule type" value="Genomic_DNA"/>
</dbReference>
<accession>A0A6L6JG64</accession>
<dbReference type="PROSITE" id="PS00623">
    <property type="entry name" value="GMC_OXRED_1"/>
    <property type="match status" value="1"/>
</dbReference>
<dbReference type="Gene3D" id="3.30.560.10">
    <property type="entry name" value="Glucose Oxidase, domain 3"/>
    <property type="match status" value="1"/>
</dbReference>
<comment type="caution">
    <text evidence="9">The sequence shown here is derived from an EMBL/GenBank/DDBJ whole genome shotgun (WGS) entry which is preliminary data.</text>
</comment>
<dbReference type="RefSeq" id="WP_155097080.1">
    <property type="nucleotide sequence ID" value="NZ_WMIE01000019.1"/>
</dbReference>
<dbReference type="Gene3D" id="3.50.50.60">
    <property type="entry name" value="FAD/NAD(P)-binding domain"/>
    <property type="match status" value="1"/>
</dbReference>
<dbReference type="InterPro" id="IPR012132">
    <property type="entry name" value="GMC_OxRdtase"/>
</dbReference>
<dbReference type="PROSITE" id="PS00624">
    <property type="entry name" value="GMC_OXRED_2"/>
    <property type="match status" value="1"/>
</dbReference>
<name>A0A6L6JG64_9RHOB</name>
<dbReference type="PANTHER" id="PTHR11552">
    <property type="entry name" value="GLUCOSE-METHANOL-CHOLINE GMC OXIDOREDUCTASE"/>
    <property type="match status" value="1"/>
</dbReference>